<reference evidence="4 5" key="1">
    <citation type="submission" date="2022-03" db="EMBL/GenBank/DDBJ databases">
        <authorList>
            <person name="He Y."/>
        </authorList>
    </citation>
    <scope>NUCLEOTIDE SEQUENCE [LARGE SCALE GENOMIC DNA]</scope>
    <source>
        <strain evidence="4 5">TK19116</strain>
    </source>
</reference>
<accession>A0ABT1MNH4</accession>
<dbReference type="PANTHER" id="PTHR22911">
    <property type="entry name" value="ACYL-MALONYL CONDENSING ENZYME-RELATED"/>
    <property type="match status" value="1"/>
</dbReference>
<proteinExistence type="predicted"/>
<evidence type="ECO:0000256" key="2">
    <source>
        <dbReference type="SAM" id="Phobius"/>
    </source>
</evidence>
<feature type="transmembrane region" description="Helical" evidence="2">
    <location>
        <begin position="208"/>
        <end position="227"/>
    </location>
</feature>
<gene>
    <name evidence="4" type="ORF">MLD63_05190</name>
</gene>
<dbReference type="Proteomes" id="UP001203945">
    <property type="component" value="Unassembled WGS sequence"/>
</dbReference>
<comment type="caution">
    <text evidence="4">The sequence shown here is derived from an EMBL/GenBank/DDBJ whole genome shotgun (WGS) entry which is preliminary data.</text>
</comment>
<dbReference type="SUPFAM" id="SSF103481">
    <property type="entry name" value="Multidrug resistance efflux transporter EmrE"/>
    <property type="match status" value="2"/>
</dbReference>
<feature type="transmembrane region" description="Helical" evidence="2">
    <location>
        <begin position="239"/>
        <end position="256"/>
    </location>
</feature>
<feature type="domain" description="EamA" evidence="3">
    <location>
        <begin position="147"/>
        <end position="274"/>
    </location>
</feature>
<evidence type="ECO:0000313" key="4">
    <source>
        <dbReference type="EMBL" id="MCQ0969822.1"/>
    </source>
</evidence>
<dbReference type="EMBL" id="JAKZEU010000002">
    <property type="protein sequence ID" value="MCQ0969822.1"/>
    <property type="molecule type" value="Genomic_DNA"/>
</dbReference>
<feature type="transmembrane region" description="Helical" evidence="2">
    <location>
        <begin position="71"/>
        <end position="89"/>
    </location>
</feature>
<evidence type="ECO:0000313" key="5">
    <source>
        <dbReference type="Proteomes" id="UP001203945"/>
    </source>
</evidence>
<dbReference type="Pfam" id="PF00892">
    <property type="entry name" value="EamA"/>
    <property type="match status" value="2"/>
</dbReference>
<feature type="transmembrane region" description="Helical" evidence="2">
    <location>
        <begin position="95"/>
        <end position="115"/>
    </location>
</feature>
<dbReference type="InterPro" id="IPR037185">
    <property type="entry name" value="EmrE-like"/>
</dbReference>
<feature type="transmembrane region" description="Helical" evidence="2">
    <location>
        <begin position="262"/>
        <end position="280"/>
    </location>
</feature>
<keyword evidence="2" id="KW-0812">Transmembrane</keyword>
<feature type="transmembrane region" description="Helical" evidence="2">
    <location>
        <begin position="176"/>
        <end position="196"/>
    </location>
</feature>
<organism evidence="4 5">
    <name type="scientific">Paracoccus albicereus</name>
    <dbReference type="NCBI Taxonomy" id="2922394"/>
    <lineage>
        <taxon>Bacteria</taxon>
        <taxon>Pseudomonadati</taxon>
        <taxon>Pseudomonadota</taxon>
        <taxon>Alphaproteobacteria</taxon>
        <taxon>Rhodobacterales</taxon>
        <taxon>Paracoccaceae</taxon>
        <taxon>Paracoccus</taxon>
    </lineage>
</organism>
<feature type="domain" description="EamA" evidence="3">
    <location>
        <begin position="6"/>
        <end position="137"/>
    </location>
</feature>
<protein>
    <submittedName>
        <fullName evidence="4">DMT family transporter</fullName>
    </submittedName>
</protein>
<dbReference type="InterPro" id="IPR000620">
    <property type="entry name" value="EamA_dom"/>
</dbReference>
<sequence length="310" mass="32656">MNTFRAALLMVLSMGFFALEDMVLKLLGGRMPVGQVLMMAGTLGLALYWALMAARGRPLWSRDLLHPAVMLRNLGEGLAAITFVTALVTGDLSSASAILQALPLTITLGAALFLAEPVGWRRWLSILAGFAGVLLIVRPGAAAFQPASLLAVVAVLALTLRDLATRRIPDRVSSDALTASAFGAVVPAGLILFLIQRQPAVMPQPADLAWLLAGSLVGLSAYLAMVVSMRFAPIATIAPFRYSRLVFAMLVGIVVFSERPDAITWLGAAVIVGSGIYAMWRETRLSRAGRATQTPASHRGSAGPGGAGPR</sequence>
<keyword evidence="2" id="KW-1133">Transmembrane helix</keyword>
<keyword evidence="5" id="KW-1185">Reference proteome</keyword>
<dbReference type="RefSeq" id="WP_255328836.1">
    <property type="nucleotide sequence ID" value="NZ_JAKZEU010000002.1"/>
</dbReference>
<name>A0ABT1MNH4_9RHOB</name>
<evidence type="ECO:0000259" key="3">
    <source>
        <dbReference type="Pfam" id="PF00892"/>
    </source>
</evidence>
<dbReference type="PANTHER" id="PTHR22911:SF135">
    <property type="entry name" value="BLR4310 PROTEIN"/>
    <property type="match status" value="1"/>
</dbReference>
<keyword evidence="2" id="KW-0472">Membrane</keyword>
<feature type="transmembrane region" description="Helical" evidence="2">
    <location>
        <begin position="33"/>
        <end position="51"/>
    </location>
</feature>
<feature type="region of interest" description="Disordered" evidence="1">
    <location>
        <begin position="288"/>
        <end position="310"/>
    </location>
</feature>
<evidence type="ECO:0000256" key="1">
    <source>
        <dbReference type="SAM" id="MobiDB-lite"/>
    </source>
</evidence>